<dbReference type="PANTHER" id="PTHR43750:SF3">
    <property type="entry name" value="UDP-GLUCOSE 6-DEHYDROGENASE TUAD"/>
    <property type="match status" value="1"/>
</dbReference>
<gene>
    <name evidence="4" type="ORF">CPAV1605_729</name>
</gene>
<dbReference type="InterPro" id="IPR001732">
    <property type="entry name" value="UDP-Glc/GDP-Man_DH_N"/>
</dbReference>
<organism evidence="4">
    <name type="scientific">seawater metagenome</name>
    <dbReference type="NCBI Taxonomy" id="1561972"/>
    <lineage>
        <taxon>unclassified sequences</taxon>
        <taxon>metagenomes</taxon>
        <taxon>ecological metagenomes</taxon>
    </lineage>
</organism>
<feature type="domain" description="UDP-glucose/GDP-mannose dehydrogenase dimerisation" evidence="2">
    <location>
        <begin position="168"/>
        <end position="264"/>
    </location>
</feature>
<dbReference type="Pfam" id="PF03721">
    <property type="entry name" value="UDPG_MGDP_dh_N"/>
    <property type="match status" value="1"/>
</dbReference>
<reference evidence="4" key="1">
    <citation type="submission" date="2019-09" db="EMBL/GenBank/DDBJ databases">
        <authorList>
            <person name="Needham M D."/>
        </authorList>
    </citation>
    <scope>NUCLEOTIDE SEQUENCE</scope>
</reference>
<protein>
    <submittedName>
        <fullName evidence="4">UDP-glucose/GDP-mannose dehydrogenase family, central domain</fullName>
    </submittedName>
</protein>
<name>A0A5E8CK21_9ZZZZ</name>
<dbReference type="InterPro" id="IPR008927">
    <property type="entry name" value="6-PGluconate_DH-like_C_sf"/>
</dbReference>
<dbReference type="AlphaFoldDB" id="A0A5E8CK21"/>
<proteinExistence type="inferred from homology"/>
<dbReference type="EMBL" id="CABVLZ010000003">
    <property type="protein sequence ID" value="VVU95004.1"/>
    <property type="molecule type" value="Genomic_DNA"/>
</dbReference>
<feature type="domain" description="UDP-glucose/GDP-mannose dehydrogenase N-terminal" evidence="3">
    <location>
        <begin position="45"/>
        <end position="136"/>
    </location>
</feature>
<accession>A0A5E8CK21</accession>
<evidence type="ECO:0000259" key="3">
    <source>
        <dbReference type="Pfam" id="PF03721"/>
    </source>
</evidence>
<dbReference type="InterPro" id="IPR036291">
    <property type="entry name" value="NAD(P)-bd_dom_sf"/>
</dbReference>
<dbReference type="Gene3D" id="1.20.5.100">
    <property type="entry name" value="Cytochrome c1, transmembrane anchor, C-terminal"/>
    <property type="match status" value="1"/>
</dbReference>
<evidence type="ECO:0000256" key="1">
    <source>
        <dbReference type="ARBA" id="ARBA00006601"/>
    </source>
</evidence>
<dbReference type="InterPro" id="IPR014026">
    <property type="entry name" value="UDP-Glc/GDP-Man_DH_dimer"/>
</dbReference>
<sequence>MHIGIVGNGFVGQATALLKNPDLNVLIYDRDPKKCDPQNIKLDDLKKCSLIFVSVPTPMKDNGECYLGIVEEVINTLKKIIDYKKTDIILRSTVPPGTSEKLGVYFMPEFLTEKNWKNDFKNCENWIFGLKNIDNDEAFKKKIESLISLAFKYNMINYNSIKYVNTNEAEMIKYFRNVFLAIKVGVCNEIENFCNLSKINYDKIREIGCLDTRITESHTKVPGPDGKKGFGGTCFPKDINSLRYEMSKVGMEPIILESVIHRNNTIDRPNDKLEKGRAIV</sequence>
<dbReference type="SUPFAM" id="SSF48179">
    <property type="entry name" value="6-phosphogluconate dehydrogenase C-terminal domain-like"/>
    <property type="match status" value="1"/>
</dbReference>
<dbReference type="Gene3D" id="3.40.50.720">
    <property type="entry name" value="NAD(P)-binding Rossmann-like Domain"/>
    <property type="match status" value="2"/>
</dbReference>
<dbReference type="Pfam" id="PF00984">
    <property type="entry name" value="UDPG_MGDP_dh"/>
    <property type="match status" value="1"/>
</dbReference>
<dbReference type="GO" id="GO:0051287">
    <property type="term" value="F:NAD binding"/>
    <property type="evidence" value="ECO:0007669"/>
    <property type="project" value="InterPro"/>
</dbReference>
<comment type="similarity">
    <text evidence="1">Belongs to the UDP-glucose/GDP-mannose dehydrogenase family.</text>
</comment>
<evidence type="ECO:0000259" key="2">
    <source>
        <dbReference type="Pfam" id="PF00984"/>
    </source>
</evidence>
<dbReference type="PANTHER" id="PTHR43750">
    <property type="entry name" value="UDP-GLUCOSE 6-DEHYDROGENASE TUAD"/>
    <property type="match status" value="1"/>
</dbReference>
<dbReference type="GO" id="GO:0016616">
    <property type="term" value="F:oxidoreductase activity, acting on the CH-OH group of donors, NAD or NADP as acceptor"/>
    <property type="evidence" value="ECO:0007669"/>
    <property type="project" value="InterPro"/>
</dbReference>
<dbReference type="SUPFAM" id="SSF51735">
    <property type="entry name" value="NAD(P)-binding Rossmann-fold domains"/>
    <property type="match status" value="1"/>
</dbReference>
<evidence type="ECO:0000313" key="4">
    <source>
        <dbReference type="EMBL" id="VVU95004.1"/>
    </source>
</evidence>